<keyword evidence="1" id="KW-0489">Methyltransferase</keyword>
<dbReference type="PANTHER" id="PTHR13069:SF21">
    <property type="entry name" value="ALKYLATED DNA REPAIR PROTEIN ALKB HOMOLOG 8"/>
    <property type="match status" value="1"/>
</dbReference>
<dbReference type="InterPro" id="IPR013216">
    <property type="entry name" value="Methyltransf_11"/>
</dbReference>
<keyword evidence="6" id="KW-1185">Reference proteome</keyword>
<evidence type="ECO:0000313" key="5">
    <source>
        <dbReference type="EMBL" id="VUG18206.1"/>
    </source>
</evidence>
<protein>
    <submittedName>
        <fullName evidence="5">DEBR0S3_04830g1_1</fullName>
    </submittedName>
</protein>
<dbReference type="InterPro" id="IPR029063">
    <property type="entry name" value="SAM-dependent_MTases_sf"/>
</dbReference>
<feature type="region of interest" description="Disordered" evidence="3">
    <location>
        <begin position="237"/>
        <end position="271"/>
    </location>
</feature>
<dbReference type="GO" id="GO:0008757">
    <property type="term" value="F:S-adenosylmethionine-dependent methyltransferase activity"/>
    <property type="evidence" value="ECO:0007669"/>
    <property type="project" value="InterPro"/>
</dbReference>
<dbReference type="AlphaFoldDB" id="A0A7D9GZV4"/>
<dbReference type="GO" id="GO:0002098">
    <property type="term" value="P:tRNA wobble uridine modification"/>
    <property type="evidence" value="ECO:0007669"/>
    <property type="project" value="TreeGrafter"/>
</dbReference>
<reference evidence="5 6" key="1">
    <citation type="submission" date="2019-07" db="EMBL/GenBank/DDBJ databases">
        <authorList>
            <person name="Friedrich A."/>
            <person name="Schacherer J."/>
        </authorList>
    </citation>
    <scope>NUCLEOTIDE SEQUENCE [LARGE SCALE GENOMIC DNA]</scope>
</reference>
<feature type="compositionally biased region" description="Basic and acidic residues" evidence="3">
    <location>
        <begin position="246"/>
        <end position="258"/>
    </location>
</feature>
<dbReference type="GO" id="GO:0005737">
    <property type="term" value="C:cytoplasm"/>
    <property type="evidence" value="ECO:0007669"/>
    <property type="project" value="TreeGrafter"/>
</dbReference>
<evidence type="ECO:0000256" key="2">
    <source>
        <dbReference type="ARBA" id="ARBA00022679"/>
    </source>
</evidence>
<dbReference type="GO" id="GO:0000049">
    <property type="term" value="F:tRNA binding"/>
    <property type="evidence" value="ECO:0007669"/>
    <property type="project" value="TreeGrafter"/>
</dbReference>
<dbReference type="Proteomes" id="UP000478008">
    <property type="component" value="Unassembled WGS sequence"/>
</dbReference>
<dbReference type="EMBL" id="CABFWN010000003">
    <property type="protein sequence ID" value="VUG18206.1"/>
    <property type="molecule type" value="Genomic_DNA"/>
</dbReference>
<evidence type="ECO:0000256" key="1">
    <source>
        <dbReference type="ARBA" id="ARBA00022603"/>
    </source>
</evidence>
<name>A0A7D9GZV4_DEKBR</name>
<proteinExistence type="predicted"/>
<evidence type="ECO:0000313" key="6">
    <source>
        <dbReference type="Proteomes" id="UP000478008"/>
    </source>
</evidence>
<dbReference type="GO" id="GO:0030488">
    <property type="term" value="P:tRNA methylation"/>
    <property type="evidence" value="ECO:0007669"/>
    <property type="project" value="TreeGrafter"/>
</dbReference>
<keyword evidence="2" id="KW-0808">Transferase</keyword>
<dbReference type="Gene3D" id="3.40.50.150">
    <property type="entry name" value="Vaccinia Virus protein VP39"/>
    <property type="match status" value="1"/>
</dbReference>
<evidence type="ECO:0000259" key="4">
    <source>
        <dbReference type="Pfam" id="PF08241"/>
    </source>
</evidence>
<dbReference type="GO" id="GO:0005634">
    <property type="term" value="C:nucleus"/>
    <property type="evidence" value="ECO:0007669"/>
    <property type="project" value="TreeGrafter"/>
</dbReference>
<organism evidence="5 6">
    <name type="scientific">Dekkera bruxellensis</name>
    <name type="common">Brettanomyces custersii</name>
    <dbReference type="NCBI Taxonomy" id="5007"/>
    <lineage>
        <taxon>Eukaryota</taxon>
        <taxon>Fungi</taxon>
        <taxon>Dikarya</taxon>
        <taxon>Ascomycota</taxon>
        <taxon>Saccharomycotina</taxon>
        <taxon>Pichiomycetes</taxon>
        <taxon>Pichiales</taxon>
        <taxon>Pichiaceae</taxon>
        <taxon>Brettanomyces</taxon>
    </lineage>
</organism>
<dbReference type="SUPFAM" id="SSF53335">
    <property type="entry name" value="S-adenosyl-L-methionine-dependent methyltransferases"/>
    <property type="match status" value="1"/>
</dbReference>
<accession>A0A7D9GZV4</accession>
<sequence>MEKDEKIAWRFMDFYDTKRTSFYVSVKCLYLSVRQVVIMSGNLQPTKAQILKNLEAFKNVDTPEKKEEIYVHEVYNKISAHFSQTRYKPWPFVQQFLSELPDNLLGVDVGCGNGKYLSVNKKLYIVGSDYSTGLIQQARMLHKDEESNDILIADGLQLPHPDGIFDFALSIAVIHHFSTKERRENAIKEILRVLRFHGKALIYCWALEQEHSRRGYHDGMDQDVLVPWVLMKKQKKKKKNNISSIDKNKSEASDKKDCNTQNTESGDNVKPDTKMRYYHLYKKGELNEDCAEAGGK</sequence>
<dbReference type="GO" id="GO:0106335">
    <property type="term" value="F:tRNA (5-carboxymethyluridine(34)-5-O)-methyltransferase activity"/>
    <property type="evidence" value="ECO:0007669"/>
    <property type="project" value="TreeGrafter"/>
</dbReference>
<feature type="domain" description="Methyltransferase type 11" evidence="4">
    <location>
        <begin position="107"/>
        <end position="201"/>
    </location>
</feature>
<dbReference type="Pfam" id="PF08241">
    <property type="entry name" value="Methyltransf_11"/>
    <property type="match status" value="1"/>
</dbReference>
<dbReference type="PANTHER" id="PTHR13069">
    <property type="entry name" value="ALKYLATED DNA REPAIR PROTEIN ALKB HOMOLOG 8"/>
    <property type="match status" value="1"/>
</dbReference>
<dbReference type="CDD" id="cd02440">
    <property type="entry name" value="AdoMet_MTases"/>
    <property type="match status" value="1"/>
</dbReference>
<evidence type="ECO:0000256" key="3">
    <source>
        <dbReference type="SAM" id="MobiDB-lite"/>
    </source>
</evidence>
<dbReference type="InterPro" id="IPR051422">
    <property type="entry name" value="AlkB_tRNA_MeTrf/Diox"/>
</dbReference>
<gene>
    <name evidence="5" type="primary">TRM9</name>
    <name evidence="5" type="ORF">DEBR0S3_04830G</name>
</gene>